<dbReference type="PANTHER" id="PTHR48207:SF3">
    <property type="entry name" value="SUCCINATE--HYDROXYMETHYLGLUTARATE COA-TRANSFERASE"/>
    <property type="match status" value="1"/>
</dbReference>
<dbReference type="AlphaFoldDB" id="A0A6L7GKG2"/>
<dbReference type="RefSeq" id="WP_160900143.1">
    <property type="nucleotide sequence ID" value="NZ_CP102850.1"/>
</dbReference>
<dbReference type="Gene3D" id="3.40.50.10540">
    <property type="entry name" value="Crotonobetainyl-coa:carnitine coa-transferase, domain 1"/>
    <property type="match status" value="1"/>
</dbReference>
<keyword evidence="4" id="KW-1185">Reference proteome</keyword>
<dbReference type="PANTHER" id="PTHR48207">
    <property type="entry name" value="SUCCINATE--HYDROXYMETHYLGLUTARATE COA-TRANSFERASE"/>
    <property type="match status" value="1"/>
</dbReference>
<reference evidence="3 4" key="1">
    <citation type="submission" date="2019-11" db="EMBL/GenBank/DDBJ databases">
        <title>Gordonia sp. nov., a novel actinobacterium isolated from mangrove soil in Hainan.</title>
        <authorList>
            <person name="Huang X."/>
            <person name="Xie Y."/>
            <person name="Chu X."/>
            <person name="Xiao K."/>
        </authorList>
    </citation>
    <scope>NUCLEOTIDE SEQUENCE [LARGE SCALE GENOMIC DNA]</scope>
    <source>
        <strain evidence="3 4">HNM0687</strain>
    </source>
</reference>
<dbReference type="InterPro" id="IPR003673">
    <property type="entry name" value="CoA-Trfase_fam_III"/>
</dbReference>
<keyword evidence="1 3" id="KW-0808">Transferase</keyword>
<evidence type="ECO:0000313" key="3">
    <source>
        <dbReference type="EMBL" id="MXP19963.1"/>
    </source>
</evidence>
<dbReference type="SUPFAM" id="SSF89796">
    <property type="entry name" value="CoA-transferase family III (CaiB/BaiF)"/>
    <property type="match status" value="1"/>
</dbReference>
<sequence>MSAALDGLVIADFGRVLAGPYATMLLADLGAEVIKVERPGVGDDTRAWGPPWVGSGDDVESSYFLSANRNKQSVALDLTDDDGLDAARRLVARADVVVENFLPGTMDRLGLGYDAVREINPDIVYCSVTGFGGGNQLPGYDLLIQAVGGLMSITGPDPDTPTKVGVAMVDVITGLHAAVGILSALRHRDRTGEGQRVEVNLLSSLLSALVNQTSAYVTAGVVPHAMGNRHPSIAPYEVFGTADRPLVLAVGNDRQFAALVDALGRPELAADERFSLNQARVAHRAELGEILNGALAADTADRWFERLTKRRVPCGPLNDIADALALADRLGLSPVVEIADPRRAMPLRTVANPIRLSATPATYRTAPPRLGEHTVPAAAAGSGRSSCSKPEPGPAARS</sequence>
<dbReference type="Proteomes" id="UP000475545">
    <property type="component" value="Unassembled WGS sequence"/>
</dbReference>
<proteinExistence type="predicted"/>
<evidence type="ECO:0000256" key="2">
    <source>
        <dbReference type="SAM" id="MobiDB-lite"/>
    </source>
</evidence>
<name>A0A6L7GKG2_9ACTN</name>
<evidence type="ECO:0000256" key="1">
    <source>
        <dbReference type="ARBA" id="ARBA00022679"/>
    </source>
</evidence>
<accession>A0A6L7GKG2</accession>
<organism evidence="3 4">
    <name type="scientific">Gordonia mangrovi</name>
    <dbReference type="NCBI Taxonomy" id="2665643"/>
    <lineage>
        <taxon>Bacteria</taxon>
        <taxon>Bacillati</taxon>
        <taxon>Actinomycetota</taxon>
        <taxon>Actinomycetes</taxon>
        <taxon>Mycobacteriales</taxon>
        <taxon>Gordoniaceae</taxon>
        <taxon>Gordonia</taxon>
    </lineage>
</organism>
<evidence type="ECO:0000313" key="4">
    <source>
        <dbReference type="Proteomes" id="UP000475545"/>
    </source>
</evidence>
<dbReference type="EMBL" id="WMBR01000001">
    <property type="protein sequence ID" value="MXP19963.1"/>
    <property type="molecule type" value="Genomic_DNA"/>
</dbReference>
<feature type="region of interest" description="Disordered" evidence="2">
    <location>
        <begin position="361"/>
        <end position="398"/>
    </location>
</feature>
<dbReference type="GO" id="GO:0008410">
    <property type="term" value="F:CoA-transferase activity"/>
    <property type="evidence" value="ECO:0007669"/>
    <property type="project" value="TreeGrafter"/>
</dbReference>
<dbReference type="InterPro" id="IPR023606">
    <property type="entry name" value="CoA-Trfase_III_dom_1_sf"/>
</dbReference>
<comment type="caution">
    <text evidence="3">The sequence shown here is derived from an EMBL/GenBank/DDBJ whole genome shotgun (WGS) entry which is preliminary data.</text>
</comment>
<protein>
    <submittedName>
        <fullName evidence="3">CoA transferase</fullName>
    </submittedName>
</protein>
<gene>
    <name evidence="3" type="ORF">GIY30_01100</name>
</gene>
<dbReference type="InterPro" id="IPR044855">
    <property type="entry name" value="CoA-Trfase_III_dom3_sf"/>
</dbReference>
<dbReference type="Gene3D" id="3.30.1540.10">
    <property type="entry name" value="formyl-coa transferase, domain 3"/>
    <property type="match status" value="1"/>
</dbReference>
<dbReference type="InterPro" id="IPR050483">
    <property type="entry name" value="CoA-transferase_III_domain"/>
</dbReference>
<dbReference type="Pfam" id="PF02515">
    <property type="entry name" value="CoA_transf_3"/>
    <property type="match status" value="1"/>
</dbReference>
<feature type="compositionally biased region" description="Low complexity" evidence="2">
    <location>
        <begin position="377"/>
        <end position="388"/>
    </location>
</feature>